<dbReference type="PANTHER" id="PTHR46910:SF3">
    <property type="entry name" value="HALOTOLERANCE PROTEIN 9-RELATED"/>
    <property type="match status" value="1"/>
</dbReference>
<gene>
    <name evidence="7" type="ORF">C8Q71DRAFT_222937</name>
</gene>
<comment type="subcellular location">
    <subcellularLocation>
        <location evidence="1">Nucleus</location>
    </subcellularLocation>
</comment>
<dbReference type="Proteomes" id="UP000814176">
    <property type="component" value="Unassembled WGS sequence"/>
</dbReference>
<sequence length="762" mass="84063">MSPRTTTSRSSSTSPRPGKRVPGQPKSTRQQYSACGACRMRRVRCDLKDLPMSPSGQHPPCSNCSERGLKCVDEFAEVKAVKLLRRGRRLQQVEAVYGQNAGEESSLHSVTPPRSVIPRLRPEFFNSPFFHRFYTQRPILEPVEFCNRYYEYCKGNKDQLQAPGQLIALILVVWAASFGVNEYGVEELYDGQVSPRRRRDRINEMVQEILFLIDIHSILRKPSWDGVRALLLVLPLTQEVQSPMERLAMYEATISQAYTLCSLSSVASVNSGHGEYVDALVRARIFWYAHVIDGVTCGLRGGRILLTDDDLASFERTLPPAAESSGTSSLYAFSSRHAAIPIRIASVCRDIHAALTGPKARQCREIDENKLHDAWEILDQCWKDFDGLRHLGTDGFVQVEDIERFIDGWQIFIFECLNVVREALKQRLVARPSPEAPFLPDAQTSGRTRDFEAITRLYAKAGAKCQTTVRYIVQILRRNLGTHFFQFDSAFIRDGCFFAGFLLAGEGGSMEDIETCLQALREMRWTFSKCEEREQTVRMIWESKMPQGRTRSFTNSPHDDGLRLLTAEHPYARRPLARPISVPPLSLSLSTVALAGPASAPSTACSSGSWPAGTPPSSAGTGMYEGSASSDRASPTSPFSHHVPDGLSLDTAFHHKASLVNHSPLTFEGASHARGGDAGFDNVFYWQAYPSYGASGEISGNQHVSSAALLPGAADSDFTSAHYFDASAVVFPNAVIGHQTAASTSAVGGDARQFGNASSLYP</sequence>
<evidence type="ECO:0000256" key="3">
    <source>
        <dbReference type="ARBA" id="ARBA00023125"/>
    </source>
</evidence>
<feature type="region of interest" description="Disordered" evidence="5">
    <location>
        <begin position="600"/>
        <end position="641"/>
    </location>
</feature>
<dbReference type="CDD" id="cd12148">
    <property type="entry name" value="fungal_TF_MHR"/>
    <property type="match status" value="1"/>
</dbReference>
<feature type="region of interest" description="Disordered" evidence="5">
    <location>
        <begin position="1"/>
        <end position="33"/>
    </location>
</feature>
<feature type="compositionally biased region" description="Low complexity" evidence="5">
    <location>
        <begin position="1"/>
        <end position="16"/>
    </location>
</feature>
<protein>
    <recommendedName>
        <fullName evidence="6">Zn(2)-C6 fungal-type domain-containing protein</fullName>
    </recommendedName>
</protein>
<organism evidence="7 8">
    <name type="scientific">Rhodofomes roseus</name>
    <dbReference type="NCBI Taxonomy" id="34475"/>
    <lineage>
        <taxon>Eukaryota</taxon>
        <taxon>Fungi</taxon>
        <taxon>Dikarya</taxon>
        <taxon>Basidiomycota</taxon>
        <taxon>Agaricomycotina</taxon>
        <taxon>Agaricomycetes</taxon>
        <taxon>Polyporales</taxon>
        <taxon>Rhodofomes</taxon>
    </lineage>
</organism>
<comment type="caution">
    <text evidence="7">The sequence shown here is derived from an EMBL/GenBank/DDBJ whole genome shotgun (WGS) entry which is preliminary data.</text>
</comment>
<evidence type="ECO:0000256" key="5">
    <source>
        <dbReference type="SAM" id="MobiDB-lite"/>
    </source>
</evidence>
<evidence type="ECO:0000256" key="1">
    <source>
        <dbReference type="ARBA" id="ARBA00004123"/>
    </source>
</evidence>
<evidence type="ECO:0000256" key="4">
    <source>
        <dbReference type="ARBA" id="ARBA00023242"/>
    </source>
</evidence>
<dbReference type="PANTHER" id="PTHR46910">
    <property type="entry name" value="TRANSCRIPTION FACTOR PDR1"/>
    <property type="match status" value="1"/>
</dbReference>
<dbReference type="InterPro" id="IPR036864">
    <property type="entry name" value="Zn2-C6_fun-type_DNA-bd_sf"/>
</dbReference>
<reference evidence="7 8" key="1">
    <citation type="journal article" date="2021" name="Environ. Microbiol.">
        <title>Gene family expansions and transcriptome signatures uncover fungal adaptations to wood decay.</title>
        <authorList>
            <person name="Hage H."/>
            <person name="Miyauchi S."/>
            <person name="Viragh M."/>
            <person name="Drula E."/>
            <person name="Min B."/>
            <person name="Chaduli D."/>
            <person name="Navarro D."/>
            <person name="Favel A."/>
            <person name="Norest M."/>
            <person name="Lesage-Meessen L."/>
            <person name="Balint B."/>
            <person name="Merenyi Z."/>
            <person name="de Eugenio L."/>
            <person name="Morin E."/>
            <person name="Martinez A.T."/>
            <person name="Baldrian P."/>
            <person name="Stursova M."/>
            <person name="Martinez M.J."/>
            <person name="Novotny C."/>
            <person name="Magnuson J.K."/>
            <person name="Spatafora J.W."/>
            <person name="Maurice S."/>
            <person name="Pangilinan J."/>
            <person name="Andreopoulos W."/>
            <person name="LaButti K."/>
            <person name="Hundley H."/>
            <person name="Na H."/>
            <person name="Kuo A."/>
            <person name="Barry K."/>
            <person name="Lipzen A."/>
            <person name="Henrissat B."/>
            <person name="Riley R."/>
            <person name="Ahrendt S."/>
            <person name="Nagy L.G."/>
            <person name="Grigoriev I.V."/>
            <person name="Martin F."/>
            <person name="Rosso M.N."/>
        </authorList>
    </citation>
    <scope>NUCLEOTIDE SEQUENCE [LARGE SCALE GENOMIC DNA]</scope>
    <source>
        <strain evidence="7 8">CIRM-BRFM 1785</strain>
    </source>
</reference>
<keyword evidence="2" id="KW-0479">Metal-binding</keyword>
<dbReference type="Pfam" id="PF00172">
    <property type="entry name" value="Zn_clus"/>
    <property type="match status" value="1"/>
</dbReference>
<dbReference type="Gene3D" id="4.10.240.10">
    <property type="entry name" value="Zn(2)-C6 fungal-type DNA-binding domain"/>
    <property type="match status" value="1"/>
</dbReference>
<feature type="compositionally biased region" description="Polar residues" evidence="5">
    <location>
        <begin position="627"/>
        <end position="639"/>
    </location>
</feature>
<dbReference type="GeneID" id="71997846"/>
<dbReference type="RefSeq" id="XP_047783879.1">
    <property type="nucleotide sequence ID" value="XM_047917114.1"/>
</dbReference>
<feature type="compositionally biased region" description="Polar residues" evidence="5">
    <location>
        <begin position="600"/>
        <end position="620"/>
    </location>
</feature>
<evidence type="ECO:0000256" key="2">
    <source>
        <dbReference type="ARBA" id="ARBA00022723"/>
    </source>
</evidence>
<evidence type="ECO:0000313" key="8">
    <source>
        <dbReference type="Proteomes" id="UP000814176"/>
    </source>
</evidence>
<dbReference type="SUPFAM" id="SSF57701">
    <property type="entry name" value="Zn2/Cys6 DNA-binding domain"/>
    <property type="match status" value="1"/>
</dbReference>
<accession>A0ABQ8KVF8</accession>
<name>A0ABQ8KVF8_9APHY</name>
<keyword evidence="4" id="KW-0539">Nucleus</keyword>
<dbReference type="EMBL" id="JADCUA010000002">
    <property type="protein sequence ID" value="KAH9842832.1"/>
    <property type="molecule type" value="Genomic_DNA"/>
</dbReference>
<dbReference type="InterPro" id="IPR050987">
    <property type="entry name" value="AtrR-like"/>
</dbReference>
<dbReference type="PROSITE" id="PS50048">
    <property type="entry name" value="ZN2_CY6_FUNGAL_2"/>
    <property type="match status" value="1"/>
</dbReference>
<dbReference type="SMART" id="SM00066">
    <property type="entry name" value="GAL4"/>
    <property type="match status" value="1"/>
</dbReference>
<evidence type="ECO:0000313" key="7">
    <source>
        <dbReference type="EMBL" id="KAH9842832.1"/>
    </source>
</evidence>
<proteinExistence type="predicted"/>
<keyword evidence="8" id="KW-1185">Reference proteome</keyword>
<dbReference type="InterPro" id="IPR001138">
    <property type="entry name" value="Zn2Cys6_DnaBD"/>
</dbReference>
<dbReference type="CDD" id="cd00067">
    <property type="entry name" value="GAL4"/>
    <property type="match status" value="1"/>
</dbReference>
<feature type="domain" description="Zn(2)-C6 fungal-type" evidence="6">
    <location>
        <begin position="34"/>
        <end position="73"/>
    </location>
</feature>
<evidence type="ECO:0000259" key="6">
    <source>
        <dbReference type="PROSITE" id="PS50048"/>
    </source>
</evidence>
<keyword evidence="3" id="KW-0238">DNA-binding</keyword>